<organism evidence="2 3">
    <name type="scientific">Pythium insidiosum</name>
    <name type="common">Pythiosis disease agent</name>
    <dbReference type="NCBI Taxonomy" id="114742"/>
    <lineage>
        <taxon>Eukaryota</taxon>
        <taxon>Sar</taxon>
        <taxon>Stramenopiles</taxon>
        <taxon>Oomycota</taxon>
        <taxon>Peronosporomycetes</taxon>
        <taxon>Pythiales</taxon>
        <taxon>Pythiaceae</taxon>
        <taxon>Pythium</taxon>
    </lineage>
</organism>
<dbReference type="AlphaFoldDB" id="A0AAD5MBP6"/>
<keyword evidence="1" id="KW-0732">Signal</keyword>
<dbReference type="Proteomes" id="UP001209570">
    <property type="component" value="Unassembled WGS sequence"/>
</dbReference>
<protein>
    <submittedName>
        <fullName evidence="2">Uncharacterized protein</fullName>
    </submittedName>
</protein>
<feature type="signal peptide" evidence="1">
    <location>
        <begin position="1"/>
        <end position="20"/>
    </location>
</feature>
<dbReference type="EMBL" id="JAKCXM010000116">
    <property type="protein sequence ID" value="KAJ0401860.1"/>
    <property type="molecule type" value="Genomic_DNA"/>
</dbReference>
<proteinExistence type="predicted"/>
<sequence>MTVALARSTLIAVFAVAVYTVRQELAALGRAYASCFTAYYGPKLRWLEATAAAIKHRHSELFDELSDVCDSVVVLMVVAAVYELIDRGRRRAVLALRR</sequence>
<evidence type="ECO:0000313" key="2">
    <source>
        <dbReference type="EMBL" id="KAJ0401860.1"/>
    </source>
</evidence>
<evidence type="ECO:0000256" key="1">
    <source>
        <dbReference type="SAM" id="SignalP"/>
    </source>
</evidence>
<comment type="caution">
    <text evidence="2">The sequence shown here is derived from an EMBL/GenBank/DDBJ whole genome shotgun (WGS) entry which is preliminary data.</text>
</comment>
<gene>
    <name evidence="2" type="ORF">P43SY_007794</name>
</gene>
<feature type="chain" id="PRO_5042084010" evidence="1">
    <location>
        <begin position="21"/>
        <end position="98"/>
    </location>
</feature>
<keyword evidence="3" id="KW-1185">Reference proteome</keyword>
<reference evidence="2" key="1">
    <citation type="submission" date="2021-12" db="EMBL/GenBank/DDBJ databases">
        <title>Prjna785345.</title>
        <authorList>
            <person name="Rujirawat T."/>
            <person name="Krajaejun T."/>
        </authorList>
    </citation>
    <scope>NUCLEOTIDE SEQUENCE</scope>
    <source>
        <strain evidence="2">Pi057C3</strain>
    </source>
</reference>
<name>A0AAD5MBP6_PYTIN</name>
<accession>A0AAD5MBP6</accession>
<evidence type="ECO:0000313" key="3">
    <source>
        <dbReference type="Proteomes" id="UP001209570"/>
    </source>
</evidence>